<evidence type="ECO:0000256" key="3">
    <source>
        <dbReference type="SAM" id="MobiDB-lite"/>
    </source>
</evidence>
<evidence type="ECO:0000256" key="1">
    <source>
        <dbReference type="ARBA" id="ARBA00006781"/>
    </source>
</evidence>
<dbReference type="GO" id="GO:0005634">
    <property type="term" value="C:nucleus"/>
    <property type="evidence" value="ECO:0007669"/>
    <property type="project" value="UniProtKB-SubCell"/>
</dbReference>
<dbReference type="PANTHER" id="PTHR13261:SF0">
    <property type="entry name" value="BRCA2 AND CDKN1A-INTERACTING PROTEIN"/>
    <property type="match status" value="1"/>
</dbReference>
<dbReference type="GO" id="GO:0015031">
    <property type="term" value="P:protein transport"/>
    <property type="evidence" value="ECO:0007669"/>
    <property type="project" value="UniProtKB-KW"/>
</dbReference>
<dbReference type="GeneID" id="6004949"/>
<keyword evidence="2" id="KW-0813">Transport</keyword>
<comment type="similarity">
    <text evidence="1 2">Belongs to the BCP1 family.</text>
</comment>
<dbReference type="RefSeq" id="XP_001828526.1">
    <property type="nucleotide sequence ID" value="XM_001828474.1"/>
</dbReference>
<dbReference type="Pfam" id="PF13862">
    <property type="entry name" value="BCCIP"/>
    <property type="match status" value="1"/>
</dbReference>
<evidence type="ECO:0000256" key="2">
    <source>
        <dbReference type="PIRNR" id="PIRNR028983"/>
    </source>
</evidence>
<dbReference type="InParanoid" id="A8N0X7"/>
<keyword evidence="2" id="KW-0653">Protein transport</keyword>
<sequence>MGKRSQVSDNEDSSSETAIDVSFDFFSPNSSVDYQAIKRLLQQLFGRDAELFNLHELTELILEQDYIGSTIKTDGEESDPYALLTVLNMHLHHQHPSMKALAQYCLSKSQEESSSSLHAELQSLFSQSEKHIGLVICERLINMPVEVVPPLYNMLRDEVRNSIAANLPFKFSHLLFISRTYHLSLEEESILENTLPASQARKKKTRTKRQRPEGTDGTGKFGDAGRPEDGIYSFHAEDALLSSLGSHTLNYKYTTPPPETHQEKRGKDAFGLDVRGRMILVPMDIKSPSSDAMETDGTQDAWDVIAEQMMKVYGVSS</sequence>
<dbReference type="InterPro" id="IPR025602">
    <property type="entry name" value="BCP1_family"/>
</dbReference>
<feature type="compositionally biased region" description="Basic residues" evidence="3">
    <location>
        <begin position="200"/>
        <end position="209"/>
    </location>
</feature>
<dbReference type="EMBL" id="AACS02000001">
    <property type="protein sequence ID" value="EAU93281.1"/>
    <property type="molecule type" value="Genomic_DNA"/>
</dbReference>
<dbReference type="OMA" id="VKFYRKE"/>
<dbReference type="VEuPathDB" id="FungiDB:CC1G_12187"/>
<gene>
    <name evidence="4" type="ORF">CC1G_12187</name>
</gene>
<name>A8N0X7_COPC7</name>
<protein>
    <recommendedName>
        <fullName evidence="2">Protein BCP1</fullName>
    </recommendedName>
</protein>
<evidence type="ECO:0000313" key="5">
    <source>
        <dbReference type="Proteomes" id="UP000001861"/>
    </source>
</evidence>
<dbReference type="AlphaFoldDB" id="A8N0X7"/>
<evidence type="ECO:0000313" key="4">
    <source>
        <dbReference type="EMBL" id="EAU93281.1"/>
    </source>
</evidence>
<comment type="subcellular location">
    <subcellularLocation>
        <location evidence="2">Nucleus</location>
    </subcellularLocation>
</comment>
<dbReference type="PIRSF" id="PIRSF028983">
    <property type="entry name" value="BCP1"/>
    <property type="match status" value="1"/>
</dbReference>
<comment type="caution">
    <text evidence="4">The sequence shown here is derived from an EMBL/GenBank/DDBJ whole genome shotgun (WGS) entry which is preliminary data.</text>
</comment>
<dbReference type="KEGG" id="cci:CC1G_12187"/>
<feature type="region of interest" description="Disordered" evidence="3">
    <location>
        <begin position="196"/>
        <end position="224"/>
    </location>
</feature>
<dbReference type="FunCoup" id="A8N0X7">
    <property type="interactions" value="718"/>
</dbReference>
<dbReference type="PANTHER" id="PTHR13261">
    <property type="entry name" value="BRCA2 AND CDKN1A INTERACTING PROTEIN"/>
    <property type="match status" value="1"/>
</dbReference>
<proteinExistence type="inferred from homology"/>
<dbReference type="Proteomes" id="UP000001861">
    <property type="component" value="Unassembled WGS sequence"/>
</dbReference>
<keyword evidence="2" id="KW-0539">Nucleus</keyword>
<dbReference type="STRING" id="240176.A8N0X7"/>
<reference evidence="4 5" key="1">
    <citation type="journal article" date="2010" name="Proc. Natl. Acad. Sci. U.S.A.">
        <title>Insights into evolution of multicellular fungi from the assembled chromosomes of the mushroom Coprinopsis cinerea (Coprinus cinereus).</title>
        <authorList>
            <person name="Stajich J.E."/>
            <person name="Wilke S.K."/>
            <person name="Ahren D."/>
            <person name="Au C.H."/>
            <person name="Birren B.W."/>
            <person name="Borodovsky M."/>
            <person name="Burns C."/>
            <person name="Canback B."/>
            <person name="Casselton L.A."/>
            <person name="Cheng C.K."/>
            <person name="Deng J."/>
            <person name="Dietrich F.S."/>
            <person name="Fargo D.C."/>
            <person name="Farman M.L."/>
            <person name="Gathman A.C."/>
            <person name="Goldberg J."/>
            <person name="Guigo R."/>
            <person name="Hoegger P.J."/>
            <person name="Hooker J.B."/>
            <person name="Huggins A."/>
            <person name="James T.Y."/>
            <person name="Kamada T."/>
            <person name="Kilaru S."/>
            <person name="Kodira C."/>
            <person name="Kues U."/>
            <person name="Kupfer D."/>
            <person name="Kwan H.S."/>
            <person name="Lomsadze A."/>
            <person name="Li W."/>
            <person name="Lilly W.W."/>
            <person name="Ma L.J."/>
            <person name="Mackey A.J."/>
            <person name="Manning G."/>
            <person name="Martin F."/>
            <person name="Muraguchi H."/>
            <person name="Natvig D.O."/>
            <person name="Palmerini H."/>
            <person name="Ramesh M.A."/>
            <person name="Rehmeyer C.J."/>
            <person name="Roe B.A."/>
            <person name="Shenoy N."/>
            <person name="Stanke M."/>
            <person name="Ter-Hovhannisyan V."/>
            <person name="Tunlid A."/>
            <person name="Velagapudi R."/>
            <person name="Vision T.J."/>
            <person name="Zeng Q."/>
            <person name="Zolan M.E."/>
            <person name="Pukkila P.J."/>
        </authorList>
    </citation>
    <scope>NUCLEOTIDE SEQUENCE [LARGE SCALE GENOMIC DNA]</scope>
    <source>
        <strain evidence="5">Okayama-7 / 130 / ATCC MYA-4618 / FGSC 9003</strain>
    </source>
</reference>
<dbReference type="OrthoDB" id="27543at2759"/>
<keyword evidence="5" id="KW-1185">Reference proteome</keyword>
<accession>A8N0X7</accession>
<dbReference type="eggNOG" id="KOG3034">
    <property type="taxonomic scope" value="Eukaryota"/>
</dbReference>
<comment type="function">
    <text evidence="2">Involved in nuclear export, actin cytoskeleton organization and vesicular transport.</text>
</comment>
<organism evidence="4 5">
    <name type="scientific">Coprinopsis cinerea (strain Okayama-7 / 130 / ATCC MYA-4618 / FGSC 9003)</name>
    <name type="common">Inky cap fungus</name>
    <name type="synonym">Hormographiella aspergillata</name>
    <dbReference type="NCBI Taxonomy" id="240176"/>
    <lineage>
        <taxon>Eukaryota</taxon>
        <taxon>Fungi</taxon>
        <taxon>Dikarya</taxon>
        <taxon>Basidiomycota</taxon>
        <taxon>Agaricomycotina</taxon>
        <taxon>Agaricomycetes</taxon>
        <taxon>Agaricomycetidae</taxon>
        <taxon>Agaricales</taxon>
        <taxon>Agaricineae</taxon>
        <taxon>Psathyrellaceae</taxon>
        <taxon>Coprinopsis</taxon>
    </lineage>
</organism>